<dbReference type="Proteomes" id="UP000464468">
    <property type="component" value="Chromosome"/>
</dbReference>
<name>A0A7Z2NW25_9SPHN</name>
<keyword evidence="2" id="KW-1185">Reference proteome</keyword>
<evidence type="ECO:0000313" key="1">
    <source>
        <dbReference type="EMBL" id="QHL90891.1"/>
    </source>
</evidence>
<gene>
    <name evidence="1" type="ORF">GVO57_08750</name>
</gene>
<evidence type="ECO:0000313" key="2">
    <source>
        <dbReference type="Proteomes" id="UP000464468"/>
    </source>
</evidence>
<dbReference type="Gene3D" id="3.30.70.100">
    <property type="match status" value="1"/>
</dbReference>
<dbReference type="RefSeq" id="WP_160592819.1">
    <property type="nucleotide sequence ID" value="NZ_CP047895.1"/>
</dbReference>
<evidence type="ECO:0008006" key="3">
    <source>
        <dbReference type="Google" id="ProtNLM"/>
    </source>
</evidence>
<accession>A0A7Z2NW25</accession>
<dbReference type="KEGG" id="schy:GVO57_08750"/>
<proteinExistence type="predicted"/>
<dbReference type="AlphaFoldDB" id="A0A7Z2NW25"/>
<sequence>MSATTAPGMVEQTYLKAEPGARAALARYIVANWLAMDRVATEQGWFDGYTLHENADGDAAGWDLLVTVHYRSADGYADPATQAAFEAIRRAHREVSIDGRRLAQLGRIVRHQRLRPIAPVLPPASPLPPAAVSGPQR</sequence>
<reference evidence="1 2" key="1">
    <citation type="submission" date="2020-01" db="EMBL/GenBank/DDBJ databases">
        <title>Sphingomonas sp. C33 whole genome sequece.</title>
        <authorList>
            <person name="Park C."/>
        </authorList>
    </citation>
    <scope>NUCLEOTIDE SEQUENCE [LARGE SCALE GENOMIC DNA]</scope>
    <source>
        <strain evidence="1 2">C33</strain>
    </source>
</reference>
<dbReference type="EMBL" id="CP047895">
    <property type="protein sequence ID" value="QHL90891.1"/>
    <property type="molecule type" value="Genomic_DNA"/>
</dbReference>
<organism evidence="1 2">
    <name type="scientific">Sphingomonas changnyeongensis</name>
    <dbReference type="NCBI Taxonomy" id="2698679"/>
    <lineage>
        <taxon>Bacteria</taxon>
        <taxon>Pseudomonadati</taxon>
        <taxon>Pseudomonadota</taxon>
        <taxon>Alphaproteobacteria</taxon>
        <taxon>Sphingomonadales</taxon>
        <taxon>Sphingomonadaceae</taxon>
        <taxon>Sphingomonas</taxon>
    </lineage>
</organism>
<protein>
    <recommendedName>
        <fullName evidence="3">NIPSNAP domain-containing protein</fullName>
    </recommendedName>
</protein>